<comment type="caution">
    <text evidence="7">The sequence shown here is derived from an EMBL/GenBank/DDBJ whole genome shotgun (WGS) entry which is preliminary data.</text>
</comment>
<evidence type="ECO:0000313" key="7">
    <source>
        <dbReference type="EMBL" id="SCU70738.1"/>
    </source>
</evidence>
<dbReference type="InterPro" id="IPR056366">
    <property type="entry name" value="Ribosomal_eL24"/>
</dbReference>
<dbReference type="EMBL" id="CZPT02001525">
    <property type="protein sequence ID" value="SCU70738.1"/>
    <property type="molecule type" value="Genomic_DNA"/>
</dbReference>
<dbReference type="GO" id="GO:0005840">
    <property type="term" value="C:ribosome"/>
    <property type="evidence" value="ECO:0007669"/>
    <property type="project" value="UniProtKB-KW"/>
</dbReference>
<reference evidence="7" key="1">
    <citation type="submission" date="2016-09" db="EMBL/GenBank/DDBJ databases">
        <authorList>
            <person name="Hebert L."/>
            <person name="Moumen B."/>
        </authorList>
    </citation>
    <scope>NUCLEOTIDE SEQUENCE [LARGE SCALE GENOMIC DNA]</scope>
    <source>
        <strain evidence="7">OVI</strain>
    </source>
</reference>
<feature type="compositionally biased region" description="Polar residues" evidence="5">
    <location>
        <begin position="182"/>
        <end position="191"/>
    </location>
</feature>
<dbReference type="CDD" id="cd00472">
    <property type="entry name" value="Ribosomal_L24e_L24"/>
    <property type="match status" value="1"/>
</dbReference>
<dbReference type="NCBIfam" id="NF034186">
    <property type="entry name" value="PRK14891.1-1"/>
    <property type="match status" value="1"/>
</dbReference>
<sequence length="191" mass="22732">MRIEQCSFCGAPIYPGHGQMFVRNDCKIFRFCASKCRKNFGMKRNPMKLKWTKTFRKANGKELAVDSTMDFEQRRHVPVKYNRELLHNTLKVMKRVERIKQSRQEALWERRMERAHLQERRDAASALKHNIDWIEDTEVKHKARDDLVAVQQEAEVKKQQRREAARKRAQKRREMERAAGAPTNTSVKSRH</sequence>
<dbReference type="InterPro" id="IPR038630">
    <property type="entry name" value="L24e/L24_sf"/>
</dbReference>
<dbReference type="GO" id="GO:0005730">
    <property type="term" value="C:nucleolus"/>
    <property type="evidence" value="ECO:0007669"/>
    <property type="project" value="TreeGrafter"/>
</dbReference>
<protein>
    <submittedName>
        <fullName evidence="7">60S ribosomal protein L24, putative</fullName>
    </submittedName>
</protein>
<dbReference type="PANTHER" id="PTHR10792:SF8">
    <property type="entry name" value="RIBOSOME BIOGENESIS PROTEIN RLP24-RELATED"/>
    <property type="match status" value="1"/>
</dbReference>
<dbReference type="SUPFAM" id="SSF57716">
    <property type="entry name" value="Glucocorticoid receptor-like (DNA-binding domain)"/>
    <property type="match status" value="1"/>
</dbReference>
<proteinExistence type="inferred from homology"/>
<gene>
    <name evidence="7" type="ORF">TEOVI_000231200</name>
</gene>
<dbReference type="InterPro" id="IPR023442">
    <property type="entry name" value="Ribosomal_eL24_CS"/>
</dbReference>
<dbReference type="InterPro" id="IPR055345">
    <property type="entry name" value="Ribosomal_eL24-rel_arc"/>
</dbReference>
<dbReference type="InterPro" id="IPR000988">
    <property type="entry name" value="Ribosomal_eL24-rel_N"/>
</dbReference>
<accession>A0A1G4IF53</accession>
<comment type="similarity">
    <text evidence="2">Belongs to the eukaryotic ribosomal protein eL24 family.</text>
</comment>
<feature type="compositionally biased region" description="Basic and acidic residues" evidence="5">
    <location>
        <begin position="154"/>
        <end position="163"/>
    </location>
</feature>
<dbReference type="PROSITE" id="PS01073">
    <property type="entry name" value="RIBOSOMAL_L24E"/>
    <property type="match status" value="1"/>
</dbReference>
<keyword evidence="7" id="KW-0689">Ribosomal protein</keyword>
<evidence type="ECO:0000259" key="6">
    <source>
        <dbReference type="SMART" id="SM00746"/>
    </source>
</evidence>
<evidence type="ECO:0000256" key="4">
    <source>
        <dbReference type="ARBA" id="ARBA00023242"/>
    </source>
</evidence>
<organism evidence="7 8">
    <name type="scientific">Trypanosoma equiperdum</name>
    <dbReference type="NCBI Taxonomy" id="5694"/>
    <lineage>
        <taxon>Eukaryota</taxon>
        <taxon>Discoba</taxon>
        <taxon>Euglenozoa</taxon>
        <taxon>Kinetoplastea</taxon>
        <taxon>Metakinetoplastina</taxon>
        <taxon>Trypanosomatida</taxon>
        <taxon>Trypanosomatidae</taxon>
        <taxon>Trypanosoma</taxon>
    </lineage>
</organism>
<keyword evidence="3" id="KW-0690">Ribosome biogenesis</keyword>
<evidence type="ECO:0000256" key="3">
    <source>
        <dbReference type="ARBA" id="ARBA00022517"/>
    </source>
</evidence>
<comment type="subcellular location">
    <subcellularLocation>
        <location evidence="1">Nucleus</location>
    </subcellularLocation>
</comment>
<feature type="region of interest" description="Disordered" evidence="5">
    <location>
        <begin position="153"/>
        <end position="191"/>
    </location>
</feature>
<feature type="domain" description="TRASH" evidence="6">
    <location>
        <begin position="6"/>
        <end position="44"/>
    </location>
</feature>
<dbReference type="InterPro" id="IPR011017">
    <property type="entry name" value="TRASH_dom"/>
</dbReference>
<dbReference type="Proteomes" id="UP000195570">
    <property type="component" value="Unassembled WGS sequence"/>
</dbReference>
<keyword evidence="4" id="KW-0539">Nucleus</keyword>
<name>A0A1G4IF53_TRYEQ</name>
<keyword evidence="7" id="KW-0687">Ribonucleoprotein</keyword>
<dbReference type="SMART" id="SM00746">
    <property type="entry name" value="TRASH"/>
    <property type="match status" value="1"/>
</dbReference>
<dbReference type="Gene3D" id="2.30.170.20">
    <property type="entry name" value="Ribosomal protein L24e"/>
    <property type="match status" value="1"/>
</dbReference>
<dbReference type="AlphaFoldDB" id="A0A1G4IF53"/>
<dbReference type="GO" id="GO:0042273">
    <property type="term" value="P:ribosomal large subunit biogenesis"/>
    <property type="evidence" value="ECO:0007669"/>
    <property type="project" value="TreeGrafter"/>
</dbReference>
<evidence type="ECO:0000256" key="5">
    <source>
        <dbReference type="SAM" id="MobiDB-lite"/>
    </source>
</evidence>
<dbReference type="GO" id="GO:0003735">
    <property type="term" value="F:structural constituent of ribosome"/>
    <property type="evidence" value="ECO:0007669"/>
    <property type="project" value="InterPro"/>
</dbReference>
<dbReference type="VEuPathDB" id="TriTrypDB:TEOVI_000231200"/>
<keyword evidence="8" id="KW-1185">Reference proteome</keyword>
<dbReference type="FunFam" id="2.30.170.20:FF:000001">
    <property type="entry name" value="probable ribosome biogenesis protein RLP24"/>
    <property type="match status" value="1"/>
</dbReference>
<evidence type="ECO:0000256" key="1">
    <source>
        <dbReference type="ARBA" id="ARBA00004123"/>
    </source>
</evidence>
<evidence type="ECO:0000256" key="2">
    <source>
        <dbReference type="ARBA" id="ARBA00005647"/>
    </source>
</evidence>
<dbReference type="PANTHER" id="PTHR10792">
    <property type="entry name" value="60S RIBOSOMAL PROTEIN L24"/>
    <property type="match status" value="1"/>
</dbReference>
<evidence type="ECO:0000313" key="8">
    <source>
        <dbReference type="Proteomes" id="UP000195570"/>
    </source>
</evidence>
<dbReference type="GeneID" id="92376252"/>
<dbReference type="RefSeq" id="XP_067081504.1">
    <property type="nucleotide sequence ID" value="XM_067225403.1"/>
</dbReference>
<dbReference type="Pfam" id="PF01246">
    <property type="entry name" value="Ribosomal_L24e"/>
    <property type="match status" value="1"/>
</dbReference>